<dbReference type="PANTHER" id="PTHR43820">
    <property type="entry name" value="HIGH-AFFINITY BRANCHED-CHAIN AMINO ACID TRANSPORT ATP-BINDING PROTEIN LIVF"/>
    <property type="match status" value="1"/>
</dbReference>
<dbReference type="SUPFAM" id="SSF52540">
    <property type="entry name" value="P-loop containing nucleoside triphosphate hydrolases"/>
    <property type="match status" value="1"/>
</dbReference>
<dbReference type="InterPro" id="IPR003593">
    <property type="entry name" value="AAA+_ATPase"/>
</dbReference>
<evidence type="ECO:0000256" key="3">
    <source>
        <dbReference type="ARBA" id="ARBA00022741"/>
    </source>
</evidence>
<dbReference type="PROSITE" id="PS50893">
    <property type="entry name" value="ABC_TRANSPORTER_2"/>
    <property type="match status" value="1"/>
</dbReference>
<sequence>MFLKVQDIHTYYGTSHILFGINLEIEEGEAVALLGRNGAGKTTTLRSIMGLTPPRQGKVFFLGKDITAAPVHRIAQMGIGYVPENRMIFPDLTVLENLSLGIHPRRVGKFTVETAFEIFPRLAHMKDRPGGLMSGGEQQMLAIARSIMINPKLLMLDEPLEGLSPLVVRELGTRIKDLKEQEGLTILLSEQNVGFAMDLCNAIYVIDKGNIKFHGSIAEFRGNEDVREKYLSVHGGTKRKR</sequence>
<dbReference type="GO" id="GO:0015807">
    <property type="term" value="P:L-amino acid transport"/>
    <property type="evidence" value="ECO:0007669"/>
    <property type="project" value="TreeGrafter"/>
</dbReference>
<dbReference type="SMART" id="SM00382">
    <property type="entry name" value="AAA"/>
    <property type="match status" value="1"/>
</dbReference>
<keyword evidence="2" id="KW-0813">Transport</keyword>
<dbReference type="GO" id="GO:0016887">
    <property type="term" value="F:ATP hydrolysis activity"/>
    <property type="evidence" value="ECO:0007669"/>
    <property type="project" value="InterPro"/>
</dbReference>
<proteinExistence type="inferred from homology"/>
<dbReference type="CDD" id="cd03224">
    <property type="entry name" value="ABC_TM1139_LivF_branched"/>
    <property type="match status" value="1"/>
</dbReference>
<keyword evidence="4 7" id="KW-0067">ATP-binding</keyword>
<evidence type="ECO:0000256" key="4">
    <source>
        <dbReference type="ARBA" id="ARBA00022840"/>
    </source>
</evidence>
<dbReference type="PROSITE" id="PS00211">
    <property type="entry name" value="ABC_TRANSPORTER_1"/>
    <property type="match status" value="1"/>
</dbReference>
<dbReference type="GO" id="GO:0005524">
    <property type="term" value="F:ATP binding"/>
    <property type="evidence" value="ECO:0007669"/>
    <property type="project" value="UniProtKB-KW"/>
</dbReference>
<evidence type="ECO:0000256" key="1">
    <source>
        <dbReference type="ARBA" id="ARBA00005417"/>
    </source>
</evidence>
<dbReference type="EMBL" id="JACRDE010000484">
    <property type="protein sequence ID" value="MBI5251473.1"/>
    <property type="molecule type" value="Genomic_DNA"/>
</dbReference>
<organism evidence="7 8">
    <name type="scientific">Desulfomonile tiedjei</name>
    <dbReference type="NCBI Taxonomy" id="2358"/>
    <lineage>
        <taxon>Bacteria</taxon>
        <taxon>Pseudomonadati</taxon>
        <taxon>Thermodesulfobacteriota</taxon>
        <taxon>Desulfomonilia</taxon>
        <taxon>Desulfomonilales</taxon>
        <taxon>Desulfomonilaceae</taxon>
        <taxon>Desulfomonile</taxon>
    </lineage>
</organism>
<dbReference type="AlphaFoldDB" id="A0A9D6Z1U8"/>
<protein>
    <submittedName>
        <fullName evidence="7">ABC transporter ATP-binding protein</fullName>
    </submittedName>
</protein>
<dbReference type="PANTHER" id="PTHR43820:SF2">
    <property type="entry name" value="ABC TRANSPORTER ATP-BINDING PROTEIN"/>
    <property type="match status" value="1"/>
</dbReference>
<dbReference type="InterPro" id="IPR017871">
    <property type="entry name" value="ABC_transporter-like_CS"/>
</dbReference>
<dbReference type="InterPro" id="IPR003439">
    <property type="entry name" value="ABC_transporter-like_ATP-bd"/>
</dbReference>
<feature type="domain" description="ABC transporter" evidence="6">
    <location>
        <begin position="3"/>
        <end position="233"/>
    </location>
</feature>
<name>A0A9D6Z1U8_9BACT</name>
<dbReference type="Pfam" id="PF00005">
    <property type="entry name" value="ABC_tran"/>
    <property type="match status" value="1"/>
</dbReference>
<accession>A0A9D6Z1U8</accession>
<evidence type="ECO:0000256" key="5">
    <source>
        <dbReference type="ARBA" id="ARBA00022970"/>
    </source>
</evidence>
<reference evidence="7" key="1">
    <citation type="submission" date="2020-07" db="EMBL/GenBank/DDBJ databases">
        <title>Huge and variable diversity of episymbiotic CPR bacteria and DPANN archaea in groundwater ecosystems.</title>
        <authorList>
            <person name="He C.Y."/>
            <person name="Keren R."/>
            <person name="Whittaker M."/>
            <person name="Farag I.F."/>
            <person name="Doudna J."/>
            <person name="Cate J.H.D."/>
            <person name="Banfield J.F."/>
        </authorList>
    </citation>
    <scope>NUCLEOTIDE SEQUENCE</scope>
    <source>
        <strain evidence="7">NC_groundwater_1664_Pr3_B-0.1um_52_9</strain>
    </source>
</reference>
<dbReference type="Proteomes" id="UP000807825">
    <property type="component" value="Unassembled WGS sequence"/>
</dbReference>
<evidence type="ECO:0000313" key="7">
    <source>
        <dbReference type="EMBL" id="MBI5251473.1"/>
    </source>
</evidence>
<gene>
    <name evidence="7" type="ORF">HY912_18445</name>
</gene>
<evidence type="ECO:0000313" key="8">
    <source>
        <dbReference type="Proteomes" id="UP000807825"/>
    </source>
</evidence>
<dbReference type="InterPro" id="IPR027417">
    <property type="entry name" value="P-loop_NTPase"/>
</dbReference>
<comment type="caution">
    <text evidence="7">The sequence shown here is derived from an EMBL/GenBank/DDBJ whole genome shotgun (WGS) entry which is preliminary data.</text>
</comment>
<evidence type="ECO:0000256" key="2">
    <source>
        <dbReference type="ARBA" id="ARBA00022448"/>
    </source>
</evidence>
<keyword evidence="3" id="KW-0547">Nucleotide-binding</keyword>
<comment type="similarity">
    <text evidence="1">Belongs to the ABC transporter superfamily.</text>
</comment>
<dbReference type="InterPro" id="IPR052156">
    <property type="entry name" value="BCAA_Transport_ATP-bd_LivF"/>
</dbReference>
<dbReference type="GO" id="GO:0015658">
    <property type="term" value="F:branched-chain amino acid transmembrane transporter activity"/>
    <property type="evidence" value="ECO:0007669"/>
    <property type="project" value="TreeGrafter"/>
</dbReference>
<evidence type="ECO:0000259" key="6">
    <source>
        <dbReference type="PROSITE" id="PS50893"/>
    </source>
</evidence>
<dbReference type="Gene3D" id="3.40.50.300">
    <property type="entry name" value="P-loop containing nucleotide triphosphate hydrolases"/>
    <property type="match status" value="1"/>
</dbReference>
<keyword evidence="5" id="KW-0029">Amino-acid transport</keyword>